<keyword evidence="2" id="KW-0539">Nucleus</keyword>
<dbReference type="RefSeq" id="XP_069196761.1">
    <property type="nucleotide sequence ID" value="XM_069344342.1"/>
</dbReference>
<dbReference type="InterPro" id="IPR009057">
    <property type="entry name" value="Homeodomain-like_sf"/>
</dbReference>
<gene>
    <name evidence="5" type="ORF">AAFC00_004664</name>
</gene>
<comment type="caution">
    <text evidence="5">The sequence shown here is derived from an EMBL/GenBank/DDBJ whole genome shotgun (WGS) entry which is preliminary data.</text>
</comment>
<feature type="region of interest" description="Disordered" evidence="3">
    <location>
        <begin position="86"/>
        <end position="125"/>
    </location>
</feature>
<dbReference type="Pfam" id="PF03221">
    <property type="entry name" value="HTH_Tnp_Tc5"/>
    <property type="match status" value="1"/>
</dbReference>
<protein>
    <recommendedName>
        <fullName evidence="4">HTH CENPB-type domain-containing protein</fullName>
    </recommendedName>
</protein>
<dbReference type="Pfam" id="PF04218">
    <property type="entry name" value="CENP-B_N"/>
    <property type="match status" value="1"/>
</dbReference>
<feature type="compositionally biased region" description="Low complexity" evidence="3">
    <location>
        <begin position="439"/>
        <end position="476"/>
    </location>
</feature>
<dbReference type="InterPro" id="IPR050863">
    <property type="entry name" value="CenT-Element_Derived"/>
</dbReference>
<proteinExistence type="predicted"/>
<feature type="compositionally biased region" description="Low complexity" evidence="3">
    <location>
        <begin position="274"/>
        <end position="285"/>
    </location>
</feature>
<feature type="domain" description="HTH CENPB-type" evidence="4">
    <location>
        <begin position="179"/>
        <end position="254"/>
    </location>
</feature>
<dbReference type="SMART" id="SM00674">
    <property type="entry name" value="CENPB"/>
    <property type="match status" value="1"/>
</dbReference>
<organism evidence="5 6">
    <name type="scientific">Neodothiora populina</name>
    <dbReference type="NCBI Taxonomy" id="2781224"/>
    <lineage>
        <taxon>Eukaryota</taxon>
        <taxon>Fungi</taxon>
        <taxon>Dikarya</taxon>
        <taxon>Ascomycota</taxon>
        <taxon>Pezizomycotina</taxon>
        <taxon>Dothideomycetes</taxon>
        <taxon>Dothideomycetidae</taxon>
        <taxon>Dothideales</taxon>
        <taxon>Dothioraceae</taxon>
        <taxon>Neodothiora</taxon>
    </lineage>
</organism>
<evidence type="ECO:0000313" key="6">
    <source>
        <dbReference type="Proteomes" id="UP001562354"/>
    </source>
</evidence>
<dbReference type="Gene3D" id="1.10.10.60">
    <property type="entry name" value="Homeodomain-like"/>
    <property type="match status" value="2"/>
</dbReference>
<evidence type="ECO:0000313" key="5">
    <source>
        <dbReference type="EMBL" id="KAL1297079.1"/>
    </source>
</evidence>
<dbReference type="GeneID" id="95978364"/>
<accession>A0ABR3P334</accession>
<sequence length="541" mass="59240">MDEDDPNQNVNPTFDGAQMPMGGQHQYPHSHHGTPAAEYPGFVWHTSQMAGDTRSYQRPNHPSLHPLVLPQWPSMLSSQSTQPVPAYYPQVMPQGQLGTTSPTPLLTPISASSTRSGSTPRRTLTDDERRKMCEYHEQNPSAKQNEIGSMFGVERSTVSKVLRQKEKYLQKYTEAVVRSPERRLKGRSPDIERTLSSWVTKEQKKGTILSDEAIREKAQYFSSVSGPDSAMVNPASNPAWLTSFKRKHNIPDRRPSREMSISDNPHTGKKSTSSHHSPSGISPGSMRNDASPSPSGLRGVRSDESLNAEVSDGFSDLTTTLSGSSLHVTEASASISPKSLMSPSSPFFSTSESFFGQIDKTAMSPTTTGDGMQRPRSQTFPMIYQDLSSPSAGLAGSGSDFMDNEVLGASMDGIAQALDSIDEHMGESPGTDMHMNVMQQSQQQQQQQHHVSSSHSQAMRSPPSSSSALDLSTPPSLSHDAFVAAREGAGGQGPSQEDARQALKVVWQYFANQPRGTDENLSMEETAMMGRFMEKLKERYR</sequence>
<evidence type="ECO:0000259" key="4">
    <source>
        <dbReference type="PROSITE" id="PS51253"/>
    </source>
</evidence>
<dbReference type="InterPro" id="IPR007889">
    <property type="entry name" value="HTH_Psq"/>
</dbReference>
<dbReference type="SUPFAM" id="SSF46689">
    <property type="entry name" value="Homeodomain-like"/>
    <property type="match status" value="2"/>
</dbReference>
<keyword evidence="1" id="KW-0238">DNA-binding</keyword>
<evidence type="ECO:0000256" key="3">
    <source>
        <dbReference type="SAM" id="MobiDB-lite"/>
    </source>
</evidence>
<reference evidence="5 6" key="1">
    <citation type="submission" date="2024-07" db="EMBL/GenBank/DDBJ databases">
        <title>Draft sequence of the Neodothiora populina.</title>
        <authorList>
            <person name="Drown D.D."/>
            <person name="Schuette U.S."/>
            <person name="Buechlein A.B."/>
            <person name="Rusch D.R."/>
            <person name="Winton L.W."/>
            <person name="Adams G.A."/>
        </authorList>
    </citation>
    <scope>NUCLEOTIDE SEQUENCE [LARGE SCALE GENOMIC DNA]</scope>
    <source>
        <strain evidence="5 6">CPC 39397</strain>
    </source>
</reference>
<feature type="compositionally biased region" description="Low complexity" evidence="3">
    <location>
        <begin position="97"/>
        <end position="122"/>
    </location>
</feature>
<feature type="region of interest" description="Disordered" evidence="3">
    <location>
        <begin position="1"/>
        <end position="34"/>
    </location>
</feature>
<dbReference type="Proteomes" id="UP001562354">
    <property type="component" value="Unassembled WGS sequence"/>
</dbReference>
<keyword evidence="6" id="KW-1185">Reference proteome</keyword>
<evidence type="ECO:0000256" key="2">
    <source>
        <dbReference type="ARBA" id="ARBA00023242"/>
    </source>
</evidence>
<dbReference type="PANTHER" id="PTHR19303">
    <property type="entry name" value="TRANSPOSON"/>
    <property type="match status" value="1"/>
</dbReference>
<dbReference type="PROSITE" id="PS51253">
    <property type="entry name" value="HTH_CENPB"/>
    <property type="match status" value="1"/>
</dbReference>
<feature type="region of interest" description="Disordered" evidence="3">
    <location>
        <begin position="243"/>
        <end position="301"/>
    </location>
</feature>
<evidence type="ECO:0000256" key="1">
    <source>
        <dbReference type="ARBA" id="ARBA00023125"/>
    </source>
</evidence>
<dbReference type="PANTHER" id="PTHR19303:SF70">
    <property type="entry name" value="HTH CENPB-TYPE DOMAIN-CONTAINING PROTEIN"/>
    <property type="match status" value="1"/>
</dbReference>
<dbReference type="EMBL" id="JBFMKM010000016">
    <property type="protein sequence ID" value="KAL1297079.1"/>
    <property type="molecule type" value="Genomic_DNA"/>
</dbReference>
<feature type="region of interest" description="Disordered" evidence="3">
    <location>
        <begin position="438"/>
        <end position="476"/>
    </location>
</feature>
<dbReference type="InterPro" id="IPR006600">
    <property type="entry name" value="HTH_CenpB_DNA-bd_dom"/>
</dbReference>
<name>A0ABR3P334_9PEZI</name>